<dbReference type="GO" id="GO:0006357">
    <property type="term" value="P:regulation of transcription by RNA polymerase II"/>
    <property type="evidence" value="ECO:0000318"/>
    <property type="project" value="GO_Central"/>
</dbReference>
<feature type="region of interest" description="Disordered" evidence="10">
    <location>
        <begin position="422"/>
        <end position="478"/>
    </location>
</feature>
<dbReference type="PROSITE" id="PS00028">
    <property type="entry name" value="ZINC_FINGER_C2H2_1"/>
    <property type="match status" value="3"/>
</dbReference>
<dbReference type="EMBL" id="HE600952">
    <property type="protein sequence ID" value="CAP38649.2"/>
    <property type="molecule type" value="Genomic_DNA"/>
</dbReference>
<evidence type="ECO:0000256" key="3">
    <source>
        <dbReference type="ARBA" id="ARBA00022737"/>
    </source>
</evidence>
<sequence>MMEPGPSDVKVSPRPLIEKEMRNFYSEMPDETMLAHFKAMFEEVSNRPELVEKNEKLRDLLNRETPPIEIYTPGDVVKLIDPKIEEREDEYLVLHEGSSGIQYNYEYDHYTWNMRFASEEASVKRVNELNEYGRKRRRQLELEEGEHTDELESEASEAPVLPVTRRRSTGNPKYWAKKKGGDAEVLCSCSICSEQFTALRALLDHRHQAHSEKDMRTCGTCNKEYTSRTHIHFHLTQEYKIHHCQKCDVSFASTWHLNRHDCKLKDSRKRKASADGVVMTENPMKEGGEFDDDVASEETEKKQGGTCEKCGKRYMHTGWLRKHQISCVKKEEEEEDEEEGEEEEQEKFKCEICLREYTSQFWSTLIRRNALWPHHNRLLPFLINHRHGMFLNERSLEYHLRHCRARLRRQQEMPVLVARGEGGQEVGYSTRSRRQRGISPPPRIDVGEMSEGEEEGDVEQEEQEDVEEEEEEDKKPFQPPCSICGTICNSTGNLLTHRRRAHGIDAMLTCGLCNAKYNSMSSIARHINIEYSLYVCKKCGRSCQDSTLLRQHECNKAYKTWNCSIGNGPNLVGYASQLPAQPSIPSPPPSPPLSTRTHQESSLKCPHCPETFSTSFSLYNHRMSCDPRKTELSTSSSAQQPSSSSSVPRTRTDTIRTVDSIDEHQPIKCPECSKEFMYLSEITFHRHKTHGKKLYECIFCPKSFLILRTLKDHYNLVARYSMNLTYFVFPGNATLQVQRVPEDVPKKISNALSRGAV</sequence>
<keyword evidence="5" id="KW-0862">Zinc</keyword>
<dbReference type="GO" id="GO:0008270">
    <property type="term" value="F:zinc ion binding"/>
    <property type="evidence" value="ECO:0007669"/>
    <property type="project" value="UniProtKB-KW"/>
</dbReference>
<dbReference type="InterPro" id="IPR036236">
    <property type="entry name" value="Znf_C2H2_sf"/>
</dbReference>
<keyword evidence="8" id="KW-0539">Nucleus</keyword>
<keyword evidence="6" id="KW-0805">Transcription regulation</keyword>
<feature type="compositionally biased region" description="Acidic residues" evidence="10">
    <location>
        <begin position="448"/>
        <end position="472"/>
    </location>
</feature>
<protein>
    <submittedName>
        <fullName evidence="12">Protein CBG21912</fullName>
    </submittedName>
</protein>
<dbReference type="Pfam" id="PF00096">
    <property type="entry name" value="zf-C2H2"/>
    <property type="match status" value="1"/>
</dbReference>
<organism evidence="12 13">
    <name type="scientific">Caenorhabditis briggsae</name>
    <dbReference type="NCBI Taxonomy" id="6238"/>
    <lineage>
        <taxon>Eukaryota</taxon>
        <taxon>Metazoa</taxon>
        <taxon>Ecdysozoa</taxon>
        <taxon>Nematoda</taxon>
        <taxon>Chromadorea</taxon>
        <taxon>Rhabditida</taxon>
        <taxon>Rhabditina</taxon>
        <taxon>Rhabditomorpha</taxon>
        <taxon>Rhabditoidea</taxon>
        <taxon>Rhabditidae</taxon>
        <taxon>Peloderinae</taxon>
        <taxon>Caenorhabditis</taxon>
    </lineage>
</organism>
<evidence type="ECO:0000256" key="5">
    <source>
        <dbReference type="ARBA" id="ARBA00022833"/>
    </source>
</evidence>
<proteinExistence type="predicted"/>
<dbReference type="GO" id="GO:0005634">
    <property type="term" value="C:nucleus"/>
    <property type="evidence" value="ECO:0000318"/>
    <property type="project" value="GO_Central"/>
</dbReference>
<dbReference type="PANTHER" id="PTHR24394">
    <property type="entry name" value="ZINC FINGER PROTEIN"/>
    <property type="match status" value="1"/>
</dbReference>
<evidence type="ECO:0000256" key="2">
    <source>
        <dbReference type="ARBA" id="ARBA00022723"/>
    </source>
</evidence>
<evidence type="ECO:0000256" key="6">
    <source>
        <dbReference type="ARBA" id="ARBA00023015"/>
    </source>
</evidence>
<dbReference type="OMA" id="FNMNTHP"/>
<dbReference type="PANTHER" id="PTHR24394:SF48">
    <property type="entry name" value="ZINC FINGER PROTEIN 771"/>
    <property type="match status" value="1"/>
</dbReference>
<gene>
    <name evidence="14" type="primary">ztf-15</name>
    <name evidence="12 14" type="ORF">CBG21912</name>
    <name evidence="12" type="ORF">CBG_21912</name>
</gene>
<dbReference type="InterPro" id="IPR013087">
    <property type="entry name" value="Znf_C2H2_type"/>
</dbReference>
<evidence type="ECO:0000313" key="12">
    <source>
        <dbReference type="EMBL" id="CAP38649.2"/>
    </source>
</evidence>
<keyword evidence="7" id="KW-0804">Transcription</keyword>
<evidence type="ECO:0000259" key="11">
    <source>
        <dbReference type="PROSITE" id="PS50157"/>
    </source>
</evidence>
<dbReference type="HOGENOM" id="CLU_368121_0_0_1"/>
<dbReference type="Gene3D" id="3.30.160.60">
    <property type="entry name" value="Classic Zinc Finger"/>
    <property type="match status" value="3"/>
</dbReference>
<dbReference type="InParanoid" id="A8Y188"/>
<keyword evidence="4 9" id="KW-0863">Zinc-finger</keyword>
<dbReference type="GO" id="GO:0000977">
    <property type="term" value="F:RNA polymerase II transcription regulatory region sequence-specific DNA binding"/>
    <property type="evidence" value="ECO:0000318"/>
    <property type="project" value="GO_Central"/>
</dbReference>
<keyword evidence="2" id="KW-0479">Metal-binding</keyword>
<dbReference type="GO" id="GO:0000981">
    <property type="term" value="F:DNA-binding transcription factor activity, RNA polymerase II-specific"/>
    <property type="evidence" value="ECO:0000318"/>
    <property type="project" value="GO_Central"/>
</dbReference>
<dbReference type="AlphaFoldDB" id="A8Y188"/>
<dbReference type="SMART" id="SM00355">
    <property type="entry name" value="ZnF_C2H2"/>
    <property type="match status" value="9"/>
</dbReference>
<reference evidence="12 13" key="2">
    <citation type="journal article" date="2011" name="PLoS Genet.">
        <title>Caenorhabditis briggsae recombinant inbred line genotypes reveal inter-strain incompatibility and the evolution of recombination.</title>
        <authorList>
            <person name="Ross J.A."/>
            <person name="Koboldt D.C."/>
            <person name="Staisch J.E."/>
            <person name="Chamberlin H.M."/>
            <person name="Gupta B.P."/>
            <person name="Miller R.D."/>
            <person name="Baird S.E."/>
            <person name="Haag E.S."/>
        </authorList>
    </citation>
    <scope>NUCLEOTIDE SEQUENCE [LARGE SCALE GENOMIC DNA]</scope>
    <source>
        <strain evidence="12 13">AF16</strain>
    </source>
</reference>
<evidence type="ECO:0000256" key="10">
    <source>
        <dbReference type="SAM" id="MobiDB-lite"/>
    </source>
</evidence>
<evidence type="ECO:0000256" key="8">
    <source>
        <dbReference type="ARBA" id="ARBA00023242"/>
    </source>
</evidence>
<dbReference type="Proteomes" id="UP000008549">
    <property type="component" value="Unassembled WGS sequence"/>
</dbReference>
<evidence type="ECO:0000256" key="9">
    <source>
        <dbReference type="PROSITE-ProRule" id="PRU00042"/>
    </source>
</evidence>
<feature type="compositionally biased region" description="Low complexity" evidence="10">
    <location>
        <begin position="633"/>
        <end position="646"/>
    </location>
</feature>
<comment type="subcellular location">
    <subcellularLocation>
        <location evidence="1">Nucleus</location>
    </subcellularLocation>
</comment>
<evidence type="ECO:0000313" key="14">
    <source>
        <dbReference type="WormBase" id="CBG21912"/>
    </source>
</evidence>
<dbReference type="WormBase" id="CBG21912">
    <property type="protein sequence ID" value="CBP45457"/>
    <property type="gene ID" value="WBGene00040582"/>
    <property type="gene designation" value="Cbr-ztf-15"/>
</dbReference>
<keyword evidence="3" id="KW-0677">Repeat</keyword>
<dbReference type="FunCoup" id="A8Y188">
    <property type="interactions" value="153"/>
</dbReference>
<evidence type="ECO:0000256" key="4">
    <source>
        <dbReference type="ARBA" id="ARBA00022771"/>
    </source>
</evidence>
<dbReference type="SUPFAM" id="SSF57667">
    <property type="entry name" value="beta-beta-alpha zinc fingers"/>
    <property type="match status" value="2"/>
</dbReference>
<name>A8Y188_CAEBR</name>
<evidence type="ECO:0000256" key="1">
    <source>
        <dbReference type="ARBA" id="ARBA00004123"/>
    </source>
</evidence>
<feature type="domain" description="C2H2-type" evidence="11">
    <location>
        <begin position="667"/>
        <end position="690"/>
    </location>
</feature>
<feature type="domain" description="C2H2-type" evidence="11">
    <location>
        <begin position="187"/>
        <end position="215"/>
    </location>
</feature>
<feature type="compositionally biased region" description="Pro residues" evidence="10">
    <location>
        <begin position="582"/>
        <end position="592"/>
    </location>
</feature>
<dbReference type="PROSITE" id="PS50157">
    <property type="entry name" value="ZINC_FINGER_C2H2_2"/>
    <property type="match status" value="2"/>
</dbReference>
<feature type="region of interest" description="Disordered" evidence="10">
    <location>
        <begin position="630"/>
        <end position="653"/>
    </location>
</feature>
<reference evidence="12 13" key="1">
    <citation type="journal article" date="2003" name="PLoS Biol.">
        <title>The genome sequence of Caenorhabditis briggsae: a platform for comparative genomics.</title>
        <authorList>
            <person name="Stein L.D."/>
            <person name="Bao Z."/>
            <person name="Blasiar D."/>
            <person name="Blumenthal T."/>
            <person name="Brent M.R."/>
            <person name="Chen N."/>
            <person name="Chinwalla A."/>
            <person name="Clarke L."/>
            <person name="Clee C."/>
            <person name="Coghlan A."/>
            <person name="Coulson A."/>
            <person name="D'Eustachio P."/>
            <person name="Fitch D.H."/>
            <person name="Fulton L.A."/>
            <person name="Fulton R.E."/>
            <person name="Griffiths-Jones S."/>
            <person name="Harris T.W."/>
            <person name="Hillier L.W."/>
            <person name="Kamath R."/>
            <person name="Kuwabara P.E."/>
            <person name="Mardis E.R."/>
            <person name="Marra M.A."/>
            <person name="Miner T.L."/>
            <person name="Minx P."/>
            <person name="Mullikin J.C."/>
            <person name="Plumb R.W."/>
            <person name="Rogers J."/>
            <person name="Schein J.E."/>
            <person name="Sohrmann M."/>
            <person name="Spieth J."/>
            <person name="Stajich J.E."/>
            <person name="Wei C."/>
            <person name="Willey D."/>
            <person name="Wilson R.K."/>
            <person name="Durbin R."/>
            <person name="Waterston R.H."/>
        </authorList>
    </citation>
    <scope>NUCLEOTIDE SEQUENCE [LARGE SCALE GENOMIC DNA]</scope>
    <source>
        <strain evidence="12 13">AF16</strain>
    </source>
</reference>
<evidence type="ECO:0000256" key="7">
    <source>
        <dbReference type="ARBA" id="ARBA00023163"/>
    </source>
</evidence>
<keyword evidence="13" id="KW-1185">Reference proteome</keyword>
<dbReference type="eggNOG" id="KOG1721">
    <property type="taxonomic scope" value="Eukaryota"/>
</dbReference>
<accession>A8Y188</accession>
<feature type="region of interest" description="Disordered" evidence="10">
    <location>
        <begin position="574"/>
        <end position="602"/>
    </location>
</feature>
<evidence type="ECO:0000313" key="13">
    <source>
        <dbReference type="Proteomes" id="UP000008549"/>
    </source>
</evidence>